<protein>
    <recommendedName>
        <fullName evidence="2">GAF domain-containing protein</fullName>
    </recommendedName>
</protein>
<dbReference type="Pfam" id="PF01590">
    <property type="entry name" value="GAF"/>
    <property type="match status" value="1"/>
</dbReference>
<dbReference type="RefSeq" id="WP_103525809.1">
    <property type="nucleotide sequence ID" value="NZ_JAIZDC010000009.1"/>
</dbReference>
<evidence type="ECO:0000313" key="4">
    <source>
        <dbReference type="Proteomes" id="UP000274139"/>
    </source>
</evidence>
<gene>
    <name evidence="3" type="ORF">EAY64_16350</name>
</gene>
<dbReference type="InterPro" id="IPR003018">
    <property type="entry name" value="GAF"/>
</dbReference>
<keyword evidence="1" id="KW-0472">Membrane</keyword>
<keyword evidence="1" id="KW-0812">Transmembrane</keyword>
<name>A0A454JEZ2_9NEIS</name>
<dbReference type="Gene3D" id="3.30.450.40">
    <property type="match status" value="1"/>
</dbReference>
<evidence type="ECO:0000313" key="3">
    <source>
        <dbReference type="EMBL" id="RMC93900.1"/>
    </source>
</evidence>
<dbReference type="OrthoDB" id="5762638at2"/>
<comment type="caution">
    <text evidence="3">The sequence shown here is derived from an EMBL/GenBank/DDBJ whole genome shotgun (WGS) entry which is preliminary data.</text>
</comment>
<keyword evidence="4" id="KW-1185">Reference proteome</keyword>
<evidence type="ECO:0000256" key="1">
    <source>
        <dbReference type="SAM" id="Phobius"/>
    </source>
</evidence>
<dbReference type="AlphaFoldDB" id="A0A454JEZ2"/>
<dbReference type="EMBL" id="RFAR01000073">
    <property type="protein sequence ID" value="RMC93900.1"/>
    <property type="molecule type" value="Genomic_DNA"/>
</dbReference>
<keyword evidence="1" id="KW-1133">Transmembrane helix</keyword>
<evidence type="ECO:0000259" key="2">
    <source>
        <dbReference type="Pfam" id="PF01590"/>
    </source>
</evidence>
<proteinExistence type="predicted"/>
<feature type="transmembrane region" description="Helical" evidence="1">
    <location>
        <begin position="212"/>
        <end position="232"/>
    </location>
</feature>
<sequence length="235" mass="25984">MIPNRQLNDYVREQGLKLDRTELQIAVMTLQAVLDVDKAPLQRDLFRYPVPKLSEDGACSLIEELADEPYDLAPWFGGESEAARTLLTNLHALVDSVNHKIGADWLGIYRRAGEGKEARLLKLAYQGLPSRAEFPLTEAFAETSNNSRVGLTGWGVLIEDVAAWRAEGGGYYECDPKVKSEVCLPVVDEHDRVLGILDAESSQLGFFDESRLVWLAALAIVLAAPFAAMPPLEKM</sequence>
<dbReference type="InterPro" id="IPR029016">
    <property type="entry name" value="GAF-like_dom_sf"/>
</dbReference>
<organism evidence="3 4">
    <name type="scientific">Aquitalea palustris</name>
    <dbReference type="NCBI Taxonomy" id="2480983"/>
    <lineage>
        <taxon>Bacteria</taxon>
        <taxon>Pseudomonadati</taxon>
        <taxon>Pseudomonadota</taxon>
        <taxon>Betaproteobacteria</taxon>
        <taxon>Neisseriales</taxon>
        <taxon>Chromobacteriaceae</taxon>
        <taxon>Aquitalea</taxon>
    </lineage>
</organism>
<dbReference type="SUPFAM" id="SSF55781">
    <property type="entry name" value="GAF domain-like"/>
    <property type="match status" value="1"/>
</dbReference>
<accession>A0A454JEZ2</accession>
<reference evidence="3 4" key="1">
    <citation type="submission" date="2018-10" db="EMBL/GenBank/DDBJ databases">
        <title>Draft genome sequence of Aquitalea MWU14-2217 isolated from a wild cranberry bog in Provincetown, Massachusetts.</title>
        <authorList>
            <person name="Ebadzadsahrai G."/>
            <person name="Soby S."/>
        </authorList>
    </citation>
    <scope>NUCLEOTIDE SEQUENCE [LARGE SCALE GENOMIC DNA]</scope>
    <source>
        <strain evidence="3 4">MWU14-2217</strain>
    </source>
</reference>
<dbReference type="Proteomes" id="UP000274139">
    <property type="component" value="Unassembled WGS sequence"/>
</dbReference>
<feature type="domain" description="GAF" evidence="2">
    <location>
        <begin position="87"/>
        <end position="223"/>
    </location>
</feature>